<accession>A0A1Z4MUQ3</accession>
<dbReference type="InterPro" id="IPR015813">
    <property type="entry name" value="Pyrv/PenolPyrv_kinase-like_dom"/>
</dbReference>
<dbReference type="AlphaFoldDB" id="A0A1Z4MUQ3"/>
<sequence>MKKTQQLRQIINSNNLEFLIEAHNGLSAKIVQEAGFKGIWASGLSISSAMGVRDNNEASWTQVLEVLEFMCDTTSIPILLDGDTGYGNFNNVRRLVKKLEQRGIAGVCIEDKVFTKTNSFINGATQPLANIEEFCGKIKAAKDAQYTDSSHRKG</sequence>
<dbReference type="GO" id="GO:0016829">
    <property type="term" value="F:lyase activity"/>
    <property type="evidence" value="ECO:0007669"/>
    <property type="project" value="UniProtKB-KW"/>
</dbReference>
<organism evidence="2 3">
    <name type="scientific">Tolypothrix tenuis PCC 7101</name>
    <dbReference type="NCBI Taxonomy" id="231146"/>
    <lineage>
        <taxon>Bacteria</taxon>
        <taxon>Bacillati</taxon>
        <taxon>Cyanobacteriota</taxon>
        <taxon>Cyanophyceae</taxon>
        <taxon>Nostocales</taxon>
        <taxon>Tolypothrichaceae</taxon>
        <taxon>Tolypothrix</taxon>
    </lineage>
</organism>
<dbReference type="Proteomes" id="UP000218785">
    <property type="component" value="Chromosome"/>
</dbReference>
<dbReference type="Gene3D" id="3.20.20.60">
    <property type="entry name" value="Phosphoenolpyruvate-binding domains"/>
    <property type="match status" value="1"/>
</dbReference>
<proteinExistence type="inferred from homology"/>
<evidence type="ECO:0000256" key="1">
    <source>
        <dbReference type="ARBA" id="ARBA00038455"/>
    </source>
</evidence>
<protein>
    <submittedName>
        <fullName evidence="2">2,3-dimethylmalate lyase</fullName>
    </submittedName>
</protein>
<evidence type="ECO:0000313" key="3">
    <source>
        <dbReference type="Proteomes" id="UP000218785"/>
    </source>
</evidence>
<dbReference type="KEGG" id="ttq:NIES37_11450"/>
<dbReference type="InterPro" id="IPR040442">
    <property type="entry name" value="Pyrv_kinase-like_dom_sf"/>
</dbReference>
<dbReference type="RefSeq" id="WP_199347307.1">
    <property type="nucleotide sequence ID" value="NZ_CAWNJS010000001.1"/>
</dbReference>
<dbReference type="Pfam" id="PF13714">
    <property type="entry name" value="PEP_mutase"/>
    <property type="match status" value="1"/>
</dbReference>
<gene>
    <name evidence="2" type="ORF">NIES37_11450</name>
</gene>
<comment type="similarity">
    <text evidence="1">Belongs to the isocitrate lyase/PEP mutase superfamily. PEP mutase family.</text>
</comment>
<dbReference type="PANTHER" id="PTHR42905">
    <property type="entry name" value="PHOSPHOENOLPYRUVATE CARBOXYLASE"/>
    <property type="match status" value="1"/>
</dbReference>
<name>A0A1Z4MUQ3_9CYAN</name>
<dbReference type="SUPFAM" id="SSF51621">
    <property type="entry name" value="Phosphoenolpyruvate/pyruvate domain"/>
    <property type="match status" value="1"/>
</dbReference>
<evidence type="ECO:0000313" key="2">
    <source>
        <dbReference type="EMBL" id="BAY97208.1"/>
    </source>
</evidence>
<dbReference type="PANTHER" id="PTHR42905:SF7">
    <property type="entry name" value="PHOSPHOENOLPYRUVATE PHOSPHOMUTASE"/>
    <property type="match status" value="1"/>
</dbReference>
<dbReference type="CDD" id="cd00377">
    <property type="entry name" value="ICL_PEPM"/>
    <property type="match status" value="1"/>
</dbReference>
<dbReference type="InterPro" id="IPR039556">
    <property type="entry name" value="ICL/PEPM"/>
</dbReference>
<keyword evidence="2" id="KW-0456">Lyase</keyword>
<keyword evidence="3" id="KW-1185">Reference proteome</keyword>
<reference evidence="2 3" key="1">
    <citation type="submission" date="2017-06" db="EMBL/GenBank/DDBJ databases">
        <title>Genome sequencing of cyanobaciteial culture collection at National Institute for Environmental Studies (NIES).</title>
        <authorList>
            <person name="Hirose Y."/>
            <person name="Shimura Y."/>
            <person name="Fujisawa T."/>
            <person name="Nakamura Y."/>
            <person name="Kawachi M."/>
        </authorList>
    </citation>
    <scope>NUCLEOTIDE SEQUENCE [LARGE SCALE GENOMIC DNA]</scope>
    <source>
        <strain evidence="2 3">NIES-37</strain>
    </source>
</reference>
<dbReference type="EMBL" id="AP018248">
    <property type="protein sequence ID" value="BAY97208.1"/>
    <property type="molecule type" value="Genomic_DNA"/>
</dbReference>